<name>A0A8S5RB84_9VIRU</name>
<organism evidence="1">
    <name type="scientific">virus sp. ctLl75</name>
    <dbReference type="NCBI Taxonomy" id="2828249"/>
    <lineage>
        <taxon>Viruses</taxon>
    </lineage>
</organism>
<proteinExistence type="predicted"/>
<sequence length="33" mass="3763">MEGLFCAPGSDNYQLLKKNILSIIDRDGFFPLF</sequence>
<accession>A0A8S5RB84</accession>
<reference evidence="1" key="1">
    <citation type="journal article" date="2021" name="Proc. Natl. Acad. Sci. U.S.A.">
        <title>A Catalog of Tens of Thousands of Viruses from Human Metagenomes Reveals Hidden Associations with Chronic Diseases.</title>
        <authorList>
            <person name="Tisza M.J."/>
            <person name="Buck C.B."/>
        </authorList>
    </citation>
    <scope>NUCLEOTIDE SEQUENCE</scope>
    <source>
        <strain evidence="1">CtLl75</strain>
    </source>
</reference>
<protein>
    <submittedName>
        <fullName evidence="1">Uncharacterized protein</fullName>
    </submittedName>
</protein>
<evidence type="ECO:0000313" key="1">
    <source>
        <dbReference type="EMBL" id="DAE28411.1"/>
    </source>
</evidence>
<dbReference type="EMBL" id="BK059085">
    <property type="protein sequence ID" value="DAE28411.1"/>
    <property type="molecule type" value="Genomic_DNA"/>
</dbReference>